<gene>
    <name evidence="1" type="ORF">NUW58_g5485</name>
</gene>
<evidence type="ECO:0000313" key="2">
    <source>
        <dbReference type="Proteomes" id="UP001143856"/>
    </source>
</evidence>
<protein>
    <submittedName>
        <fullName evidence="1">Uncharacterized protein</fullName>
    </submittedName>
</protein>
<accession>A0ACC1P2I5</accession>
<evidence type="ECO:0000313" key="1">
    <source>
        <dbReference type="EMBL" id="KAJ2985516.1"/>
    </source>
</evidence>
<sequence>MDKYNESLQLMNMSRVHLQEIFNDVTAEVRAWHVSTSQLLLTIALAFVAHRASTVFYRLYLHPLSRFPGPKLAAATTLYRAYYQVVRDGGHVAQATKLHEKYGPVVRIAPHTLHFRNPKAFEDMFKFNSKLTKASDFYDHLGQSDALFGLVDEVAHKERFKPVADLFSRKKALNFEKLIVNNGNRMCQLLLKKIASDKKPVNIARAYRAVALDVIQDFVFDFVPPHLRGMQDESFDTLFVNTTWDVMDWTAWCFRNFPLALTFSNQLPQSLRRILFPGEAANIESFDAIYKLVQSNVAAGPNWQRDSLLSRMAGKVTMNQLTAECMGTMFGGVINIANMLPYGAFCVSRNPPLQEELFRELESVWLDPNDPIPCYTQLSQLPVLSGVVKESLRLMHGIIVGPPRLTPAEGAEIDGHFVPPNMIVTTSSLYCHTNPNVFLEPEKFDPHRWDNNPPEMDKWLVPFSKGKRMCPGKEISIMELFIILALTFRKFELRPAETTLEDFDWKVYVSLHFKGRFFHANMTPRPGVAVAA</sequence>
<dbReference type="EMBL" id="JAPDGR010001091">
    <property type="protein sequence ID" value="KAJ2985516.1"/>
    <property type="molecule type" value="Genomic_DNA"/>
</dbReference>
<organism evidence="1 2">
    <name type="scientific">Xylaria curta</name>
    <dbReference type="NCBI Taxonomy" id="42375"/>
    <lineage>
        <taxon>Eukaryota</taxon>
        <taxon>Fungi</taxon>
        <taxon>Dikarya</taxon>
        <taxon>Ascomycota</taxon>
        <taxon>Pezizomycotina</taxon>
        <taxon>Sordariomycetes</taxon>
        <taxon>Xylariomycetidae</taxon>
        <taxon>Xylariales</taxon>
        <taxon>Xylariaceae</taxon>
        <taxon>Xylaria</taxon>
    </lineage>
</organism>
<dbReference type="Proteomes" id="UP001143856">
    <property type="component" value="Unassembled WGS sequence"/>
</dbReference>
<keyword evidence="2" id="KW-1185">Reference proteome</keyword>
<comment type="caution">
    <text evidence="1">The sequence shown here is derived from an EMBL/GenBank/DDBJ whole genome shotgun (WGS) entry which is preliminary data.</text>
</comment>
<reference evidence="1" key="1">
    <citation type="submission" date="2022-10" db="EMBL/GenBank/DDBJ databases">
        <title>Genome Sequence of Xylaria curta.</title>
        <authorList>
            <person name="Buettner E."/>
        </authorList>
    </citation>
    <scope>NUCLEOTIDE SEQUENCE</scope>
    <source>
        <strain evidence="1">Babe10</strain>
    </source>
</reference>
<name>A0ACC1P2I5_9PEZI</name>
<proteinExistence type="predicted"/>